<keyword evidence="3" id="KW-1185">Reference proteome</keyword>
<dbReference type="InterPro" id="IPR014710">
    <property type="entry name" value="RmlC-like_jellyroll"/>
</dbReference>
<name>A0AAV9GKP8_9PEZI</name>
<dbReference type="PANTHER" id="PTHR38599:SF1">
    <property type="entry name" value="CUPIN DOMAIN PROTEIN (AFU_ORTHOLOGUE AFUA_3G13620)"/>
    <property type="match status" value="1"/>
</dbReference>
<sequence>MTSQPKKDTRPREDIKILYDVELTNAPGKSLIGMEVFYKPNGTTPPHRHAGATAVAYVLDGKFLSGMNGNPPVVYEVGEHFVERPGCHHTVSDNGSATETMRAIVNLVVDTEVVRGERGYAALVEIDEGFE</sequence>
<proteinExistence type="predicted"/>
<evidence type="ECO:0000313" key="2">
    <source>
        <dbReference type="EMBL" id="KAK4448754.1"/>
    </source>
</evidence>
<gene>
    <name evidence="2" type="ORF">QBC34DRAFT_352414</name>
</gene>
<organism evidence="2 3">
    <name type="scientific">Podospora aff. communis PSN243</name>
    <dbReference type="NCBI Taxonomy" id="3040156"/>
    <lineage>
        <taxon>Eukaryota</taxon>
        <taxon>Fungi</taxon>
        <taxon>Dikarya</taxon>
        <taxon>Ascomycota</taxon>
        <taxon>Pezizomycotina</taxon>
        <taxon>Sordariomycetes</taxon>
        <taxon>Sordariomycetidae</taxon>
        <taxon>Sordariales</taxon>
        <taxon>Podosporaceae</taxon>
        <taxon>Podospora</taxon>
    </lineage>
</organism>
<dbReference type="SUPFAM" id="SSF51182">
    <property type="entry name" value="RmlC-like cupins"/>
    <property type="match status" value="1"/>
</dbReference>
<comment type="caution">
    <text evidence="2">The sequence shown here is derived from an EMBL/GenBank/DDBJ whole genome shotgun (WGS) entry which is preliminary data.</text>
</comment>
<dbReference type="InterPro" id="IPR011051">
    <property type="entry name" value="RmlC_Cupin_sf"/>
</dbReference>
<dbReference type="PANTHER" id="PTHR38599">
    <property type="entry name" value="CUPIN DOMAIN PROTEIN (AFU_ORTHOLOGUE AFUA_3G13620)"/>
    <property type="match status" value="1"/>
</dbReference>
<feature type="domain" description="Cupin type-2" evidence="1">
    <location>
        <begin position="36"/>
        <end position="96"/>
    </location>
</feature>
<protein>
    <recommendedName>
        <fullName evidence="1">Cupin type-2 domain-containing protein</fullName>
    </recommendedName>
</protein>
<dbReference type="Pfam" id="PF07883">
    <property type="entry name" value="Cupin_2"/>
    <property type="match status" value="1"/>
</dbReference>
<dbReference type="CDD" id="cd02234">
    <property type="entry name" value="cupin_BLR7677-like"/>
    <property type="match status" value="1"/>
</dbReference>
<evidence type="ECO:0000313" key="3">
    <source>
        <dbReference type="Proteomes" id="UP001321760"/>
    </source>
</evidence>
<dbReference type="Proteomes" id="UP001321760">
    <property type="component" value="Unassembled WGS sequence"/>
</dbReference>
<dbReference type="EMBL" id="MU865941">
    <property type="protein sequence ID" value="KAK4448754.1"/>
    <property type="molecule type" value="Genomic_DNA"/>
</dbReference>
<accession>A0AAV9GKP8</accession>
<dbReference type="AlphaFoldDB" id="A0AAV9GKP8"/>
<evidence type="ECO:0000259" key="1">
    <source>
        <dbReference type="Pfam" id="PF07883"/>
    </source>
</evidence>
<dbReference type="Gene3D" id="2.60.120.10">
    <property type="entry name" value="Jelly Rolls"/>
    <property type="match status" value="1"/>
</dbReference>
<reference evidence="2" key="2">
    <citation type="submission" date="2023-05" db="EMBL/GenBank/DDBJ databases">
        <authorList>
            <consortium name="Lawrence Berkeley National Laboratory"/>
            <person name="Steindorff A."/>
            <person name="Hensen N."/>
            <person name="Bonometti L."/>
            <person name="Westerberg I."/>
            <person name="Brannstrom I.O."/>
            <person name="Guillou S."/>
            <person name="Cros-Aarteil S."/>
            <person name="Calhoun S."/>
            <person name="Haridas S."/>
            <person name="Kuo A."/>
            <person name="Mondo S."/>
            <person name="Pangilinan J."/>
            <person name="Riley R."/>
            <person name="Labutti K."/>
            <person name="Andreopoulos B."/>
            <person name="Lipzen A."/>
            <person name="Chen C."/>
            <person name="Yanf M."/>
            <person name="Daum C."/>
            <person name="Ng V."/>
            <person name="Clum A."/>
            <person name="Ohm R."/>
            <person name="Martin F."/>
            <person name="Silar P."/>
            <person name="Natvig D."/>
            <person name="Lalanne C."/>
            <person name="Gautier V."/>
            <person name="Ament-Velasquez S.L."/>
            <person name="Kruys A."/>
            <person name="Hutchinson M.I."/>
            <person name="Powell A.J."/>
            <person name="Barry K."/>
            <person name="Miller A.N."/>
            <person name="Grigoriev I.V."/>
            <person name="Debuchy R."/>
            <person name="Gladieux P."/>
            <person name="Thoren M.H."/>
            <person name="Johannesson H."/>
        </authorList>
    </citation>
    <scope>NUCLEOTIDE SEQUENCE</scope>
    <source>
        <strain evidence="2">PSN243</strain>
    </source>
</reference>
<dbReference type="InterPro" id="IPR013096">
    <property type="entry name" value="Cupin_2"/>
</dbReference>
<reference evidence="2" key="1">
    <citation type="journal article" date="2023" name="Mol. Phylogenet. Evol.">
        <title>Genome-scale phylogeny and comparative genomics of the fungal order Sordariales.</title>
        <authorList>
            <person name="Hensen N."/>
            <person name="Bonometti L."/>
            <person name="Westerberg I."/>
            <person name="Brannstrom I.O."/>
            <person name="Guillou S."/>
            <person name="Cros-Aarteil S."/>
            <person name="Calhoun S."/>
            <person name="Haridas S."/>
            <person name="Kuo A."/>
            <person name="Mondo S."/>
            <person name="Pangilinan J."/>
            <person name="Riley R."/>
            <person name="LaButti K."/>
            <person name="Andreopoulos B."/>
            <person name="Lipzen A."/>
            <person name="Chen C."/>
            <person name="Yan M."/>
            <person name="Daum C."/>
            <person name="Ng V."/>
            <person name="Clum A."/>
            <person name="Steindorff A."/>
            <person name="Ohm R.A."/>
            <person name="Martin F."/>
            <person name="Silar P."/>
            <person name="Natvig D.O."/>
            <person name="Lalanne C."/>
            <person name="Gautier V."/>
            <person name="Ament-Velasquez S.L."/>
            <person name="Kruys A."/>
            <person name="Hutchinson M.I."/>
            <person name="Powell A.J."/>
            <person name="Barry K."/>
            <person name="Miller A.N."/>
            <person name="Grigoriev I.V."/>
            <person name="Debuchy R."/>
            <person name="Gladieux P."/>
            <person name="Hiltunen Thoren M."/>
            <person name="Johannesson H."/>
        </authorList>
    </citation>
    <scope>NUCLEOTIDE SEQUENCE</scope>
    <source>
        <strain evidence="2">PSN243</strain>
    </source>
</reference>